<feature type="repeat" description="TPR" evidence="3">
    <location>
        <begin position="147"/>
        <end position="180"/>
    </location>
</feature>
<dbReference type="PATRIC" id="fig|456.5.peg.1586"/>
<keyword evidence="4" id="KW-0732">Signal</keyword>
<dbReference type="InterPro" id="IPR011990">
    <property type="entry name" value="TPR-like_helical_dom_sf"/>
</dbReference>
<feature type="repeat" description="TPR" evidence="3">
    <location>
        <begin position="43"/>
        <end position="76"/>
    </location>
</feature>
<dbReference type="RefSeq" id="WP_064108397.1">
    <property type="nucleotide sequence ID" value="NZ_RDQQ01000009.1"/>
</dbReference>
<comment type="caution">
    <text evidence="5">The sequence shown here is derived from an EMBL/GenBank/DDBJ whole genome shotgun (WGS) entry which is preliminary data.</text>
</comment>
<dbReference type="EMBL" id="LNYJ01000011">
    <property type="protein sequence ID" value="KTD17177.1"/>
    <property type="molecule type" value="Genomic_DNA"/>
</dbReference>
<dbReference type="STRING" id="456.Ljor_1483"/>
<feature type="chain" id="PRO_5006914645" evidence="4">
    <location>
        <begin position="24"/>
        <end position="262"/>
    </location>
</feature>
<organism evidence="5 6">
    <name type="scientific">Legionella jordanis</name>
    <dbReference type="NCBI Taxonomy" id="456"/>
    <lineage>
        <taxon>Bacteria</taxon>
        <taxon>Pseudomonadati</taxon>
        <taxon>Pseudomonadota</taxon>
        <taxon>Gammaproteobacteria</taxon>
        <taxon>Legionellales</taxon>
        <taxon>Legionellaceae</taxon>
        <taxon>Legionella</taxon>
    </lineage>
</organism>
<evidence type="ECO:0000313" key="5">
    <source>
        <dbReference type="EMBL" id="KTD17177.1"/>
    </source>
</evidence>
<protein>
    <submittedName>
        <fullName evidence="5">Fimbrial biogenesis and twitching motility protein PilF</fullName>
    </submittedName>
</protein>
<dbReference type="NCBIfam" id="TIGR02521">
    <property type="entry name" value="type_IV_pilW"/>
    <property type="match status" value="1"/>
</dbReference>
<dbReference type="InterPro" id="IPR052346">
    <property type="entry name" value="O-mannosyl-transferase_TMTC"/>
</dbReference>
<keyword evidence="2 3" id="KW-0802">TPR repeat</keyword>
<dbReference type="SMART" id="SM00028">
    <property type="entry name" value="TPR"/>
    <property type="match status" value="3"/>
</dbReference>
<evidence type="ECO:0000256" key="3">
    <source>
        <dbReference type="PROSITE-ProRule" id="PRU00339"/>
    </source>
</evidence>
<sequence length="262" mass="29085">MIVLNLLRSIFFLSLLFLQACHGHEEINGEQGFKTAAKAQVAAAYNSQLGMAYLQQGDIPRAKRKLLTALDLNPGSSDVNASMAYFLEKTGDSKGAKTYYQRALSLSAHSGAQLNNYGAFLCRQGDYRNAERLFLKAVQDIHYINTAAAYENAGLCAAAIPDYKKAKQYFLKALTQDQKRKQSLLELVNIELKQKKPKLALLHLQNYSNLLNTNSELLAVAVNAARQTGNVELAELYRKRLATIKHSRDYTGANNEYNSSNG</sequence>
<dbReference type="Proteomes" id="UP000055035">
    <property type="component" value="Unassembled WGS sequence"/>
</dbReference>
<proteinExistence type="predicted"/>
<dbReference type="Pfam" id="PF13424">
    <property type="entry name" value="TPR_12"/>
    <property type="match status" value="1"/>
</dbReference>
<evidence type="ECO:0000313" key="6">
    <source>
        <dbReference type="Proteomes" id="UP000055035"/>
    </source>
</evidence>
<dbReference type="InterPro" id="IPR019734">
    <property type="entry name" value="TPR_rpt"/>
</dbReference>
<name>A0A0W0VC18_9GAMM</name>
<gene>
    <name evidence="5" type="primary">pilF</name>
    <name evidence="5" type="ORF">Ljor_1483</name>
</gene>
<dbReference type="InterPro" id="IPR013360">
    <property type="entry name" value="Pilus_4_PilW"/>
</dbReference>
<evidence type="ECO:0000256" key="1">
    <source>
        <dbReference type="ARBA" id="ARBA00022737"/>
    </source>
</evidence>
<dbReference type="SUPFAM" id="SSF81901">
    <property type="entry name" value="HCP-like"/>
    <property type="match status" value="1"/>
</dbReference>
<feature type="signal peptide" evidence="4">
    <location>
        <begin position="1"/>
        <end position="23"/>
    </location>
</feature>
<evidence type="ECO:0000256" key="4">
    <source>
        <dbReference type="SAM" id="SignalP"/>
    </source>
</evidence>
<dbReference type="Pfam" id="PF13432">
    <property type="entry name" value="TPR_16"/>
    <property type="match status" value="1"/>
</dbReference>
<dbReference type="PANTHER" id="PTHR44227">
    <property type="match status" value="1"/>
</dbReference>
<dbReference type="PANTHER" id="PTHR44227:SF3">
    <property type="entry name" value="PROTEIN O-MANNOSYL-TRANSFERASE TMTC4"/>
    <property type="match status" value="1"/>
</dbReference>
<accession>A0A0W0VC18</accession>
<keyword evidence="6" id="KW-1185">Reference proteome</keyword>
<reference evidence="5 6" key="1">
    <citation type="submission" date="2015-11" db="EMBL/GenBank/DDBJ databases">
        <title>Genomic analysis of 38 Legionella species identifies large and diverse effector repertoires.</title>
        <authorList>
            <person name="Burstein D."/>
            <person name="Amaro F."/>
            <person name="Zusman T."/>
            <person name="Lifshitz Z."/>
            <person name="Cohen O."/>
            <person name="Gilbert J.A."/>
            <person name="Pupko T."/>
            <person name="Shuman H.A."/>
            <person name="Segal G."/>
        </authorList>
    </citation>
    <scope>NUCLEOTIDE SEQUENCE [LARGE SCALE GENOMIC DNA]</scope>
    <source>
        <strain evidence="5 6">BL-540</strain>
    </source>
</reference>
<evidence type="ECO:0000256" key="2">
    <source>
        <dbReference type="ARBA" id="ARBA00022803"/>
    </source>
</evidence>
<dbReference type="AlphaFoldDB" id="A0A0W0VC18"/>
<keyword evidence="1" id="KW-0677">Repeat</keyword>
<dbReference type="Gene3D" id="1.25.40.10">
    <property type="entry name" value="Tetratricopeptide repeat domain"/>
    <property type="match status" value="1"/>
</dbReference>
<dbReference type="PROSITE" id="PS50005">
    <property type="entry name" value="TPR"/>
    <property type="match status" value="2"/>
</dbReference>